<feature type="compositionally biased region" description="Acidic residues" evidence="1">
    <location>
        <begin position="71"/>
        <end position="88"/>
    </location>
</feature>
<evidence type="ECO:0008006" key="4">
    <source>
        <dbReference type="Google" id="ProtNLM"/>
    </source>
</evidence>
<organism evidence="2 3">
    <name type="scientific">Prauserella flavalba</name>
    <dbReference type="NCBI Taxonomy" id="1477506"/>
    <lineage>
        <taxon>Bacteria</taxon>
        <taxon>Bacillati</taxon>
        <taxon>Actinomycetota</taxon>
        <taxon>Actinomycetes</taxon>
        <taxon>Pseudonocardiales</taxon>
        <taxon>Pseudonocardiaceae</taxon>
        <taxon>Prauserella</taxon>
    </lineage>
</organism>
<evidence type="ECO:0000313" key="2">
    <source>
        <dbReference type="EMBL" id="PXY28876.1"/>
    </source>
</evidence>
<dbReference type="AlphaFoldDB" id="A0A318LP39"/>
<sequence length="88" mass="9003">MVALVAVLALPVAAVLATLLLSEPSPPKETSQVVRIGESAPAGTSAATPTTPSGEPTSTPSRTKLPPPPPVDDDDDDDDRDDDDRDDG</sequence>
<keyword evidence="3" id="KW-1185">Reference proteome</keyword>
<accession>A0A318LP39</accession>
<feature type="region of interest" description="Disordered" evidence="1">
    <location>
        <begin position="23"/>
        <end position="88"/>
    </location>
</feature>
<comment type="caution">
    <text evidence="2">The sequence shown here is derived from an EMBL/GenBank/DDBJ whole genome shotgun (WGS) entry which is preliminary data.</text>
</comment>
<name>A0A318LP39_9PSEU</name>
<dbReference type="Proteomes" id="UP000247892">
    <property type="component" value="Unassembled WGS sequence"/>
</dbReference>
<evidence type="ECO:0000256" key="1">
    <source>
        <dbReference type="SAM" id="MobiDB-lite"/>
    </source>
</evidence>
<gene>
    <name evidence="2" type="ORF">BA062_22915</name>
</gene>
<feature type="compositionally biased region" description="Low complexity" evidence="1">
    <location>
        <begin position="37"/>
        <end position="64"/>
    </location>
</feature>
<protein>
    <recommendedName>
        <fullName evidence="4">Small secreted hydrophilic protein</fullName>
    </recommendedName>
</protein>
<proteinExistence type="predicted"/>
<dbReference type="EMBL" id="MASU01000009">
    <property type="protein sequence ID" value="PXY28876.1"/>
    <property type="molecule type" value="Genomic_DNA"/>
</dbReference>
<reference evidence="2 3" key="1">
    <citation type="submission" date="2016-07" db="EMBL/GenBank/DDBJ databases">
        <title>Draft genome sequence of Prauserella sp. YIM 121212, isolated from alkaline soil.</title>
        <authorList>
            <person name="Ruckert C."/>
            <person name="Albersmeier A."/>
            <person name="Jiang C.-L."/>
            <person name="Jiang Y."/>
            <person name="Kalinowski J."/>
            <person name="Schneider O."/>
            <person name="Winkler A."/>
            <person name="Zotchev S.B."/>
        </authorList>
    </citation>
    <scope>NUCLEOTIDE SEQUENCE [LARGE SCALE GENOMIC DNA]</scope>
    <source>
        <strain evidence="2 3">YIM 121212</strain>
    </source>
</reference>
<evidence type="ECO:0000313" key="3">
    <source>
        <dbReference type="Proteomes" id="UP000247892"/>
    </source>
</evidence>